<dbReference type="GO" id="GO:0005385">
    <property type="term" value="F:zinc ion transmembrane transporter activity"/>
    <property type="evidence" value="ECO:0007669"/>
    <property type="project" value="TreeGrafter"/>
</dbReference>
<gene>
    <name evidence="12" type="ORF">DSYM_11590</name>
</gene>
<evidence type="ECO:0000259" key="11">
    <source>
        <dbReference type="Pfam" id="PF16916"/>
    </source>
</evidence>
<evidence type="ECO:0000256" key="9">
    <source>
        <dbReference type="SAM" id="Phobius"/>
    </source>
</evidence>
<dbReference type="SUPFAM" id="SSF161111">
    <property type="entry name" value="Cation efflux protein transmembrane domain-like"/>
    <property type="match status" value="1"/>
</dbReference>
<dbReference type="Pfam" id="PF16916">
    <property type="entry name" value="ZT_dimer"/>
    <property type="match status" value="1"/>
</dbReference>
<feature type="domain" description="Cation efflux protein transmembrane" evidence="10">
    <location>
        <begin position="19"/>
        <end position="207"/>
    </location>
</feature>
<name>A0A809QYF9_9PROT</name>
<dbReference type="Gene3D" id="1.20.1510.10">
    <property type="entry name" value="Cation efflux protein transmembrane domain"/>
    <property type="match status" value="1"/>
</dbReference>
<dbReference type="InterPro" id="IPR050681">
    <property type="entry name" value="CDF/SLC30A"/>
</dbReference>
<evidence type="ECO:0000256" key="8">
    <source>
        <dbReference type="ARBA" id="ARBA00023136"/>
    </source>
</evidence>
<dbReference type="InterPro" id="IPR027469">
    <property type="entry name" value="Cation_efflux_TMD_sf"/>
</dbReference>
<organism evidence="12 13">
    <name type="scientific">Candidatus Desulfobacillus denitrificans</name>
    <dbReference type="NCBI Taxonomy" id="2608985"/>
    <lineage>
        <taxon>Bacteria</taxon>
        <taxon>Pseudomonadati</taxon>
        <taxon>Pseudomonadota</taxon>
        <taxon>Betaproteobacteria</taxon>
        <taxon>Candidatus Desulfobacillus</taxon>
    </lineage>
</organism>
<dbReference type="Pfam" id="PF01545">
    <property type="entry name" value="Cation_efflux"/>
    <property type="match status" value="1"/>
</dbReference>
<dbReference type="InterPro" id="IPR058533">
    <property type="entry name" value="Cation_efflux_TM"/>
</dbReference>
<dbReference type="KEGG" id="ddz:DSYM_11590"/>
<evidence type="ECO:0000256" key="4">
    <source>
        <dbReference type="ARBA" id="ARBA00022692"/>
    </source>
</evidence>
<evidence type="ECO:0000313" key="13">
    <source>
        <dbReference type="Proteomes" id="UP000662914"/>
    </source>
</evidence>
<feature type="transmembrane region" description="Helical" evidence="9">
    <location>
        <begin position="87"/>
        <end position="106"/>
    </location>
</feature>
<sequence length="303" mass="32014">MAHDHAHDHHHGHAAYLPLALAVTLLYAGVEAGAGWWAGSLALLSDAGHMLTDALALALAAAAAWAARRPPTHRLSFGLQRIEILAALGNAGFMLAVILGIAWSALDRLLHPVPVQGMVVTAVAVVGLLVNVGVAWLLAHGEETLNTRAALLHVLGDLLGSVAALASGLVIQFTGWTPADPLLSLFICALILASTLRLAREAVHALLEGVPPGLTLPEVGRRMASIDGIVSVHDLHIWSLSSRRVALSAHVVVRDLEAWPRLLAALTELLNADFEIGHATLQPELFQPALYAIDEPAKPRFQG</sequence>
<feature type="domain" description="Cation efflux protein cytoplasmic" evidence="11">
    <location>
        <begin position="211"/>
        <end position="284"/>
    </location>
</feature>
<dbReference type="AlphaFoldDB" id="A0A809QYF9"/>
<dbReference type="PANTHER" id="PTHR11562:SF17">
    <property type="entry name" value="RE54080P-RELATED"/>
    <property type="match status" value="1"/>
</dbReference>
<dbReference type="Proteomes" id="UP000662914">
    <property type="component" value="Chromosome"/>
</dbReference>
<keyword evidence="8 9" id="KW-0472">Membrane</keyword>
<keyword evidence="5" id="KW-0864">Zinc transport</keyword>
<feature type="transmembrane region" description="Helical" evidence="9">
    <location>
        <begin position="151"/>
        <end position="176"/>
    </location>
</feature>
<keyword evidence="5" id="KW-0862">Zinc</keyword>
<feature type="transmembrane region" description="Helical" evidence="9">
    <location>
        <begin position="50"/>
        <end position="67"/>
    </location>
</feature>
<keyword evidence="3" id="KW-0813">Transport</keyword>
<dbReference type="NCBIfam" id="TIGR01297">
    <property type="entry name" value="CDF"/>
    <property type="match status" value="1"/>
</dbReference>
<evidence type="ECO:0000256" key="2">
    <source>
        <dbReference type="ARBA" id="ARBA00008873"/>
    </source>
</evidence>
<dbReference type="InterPro" id="IPR002524">
    <property type="entry name" value="Cation_efflux"/>
</dbReference>
<keyword evidence="4 9" id="KW-0812">Transmembrane</keyword>
<keyword evidence="6 9" id="KW-1133">Transmembrane helix</keyword>
<evidence type="ECO:0000256" key="6">
    <source>
        <dbReference type="ARBA" id="ARBA00022989"/>
    </source>
</evidence>
<evidence type="ECO:0000259" key="10">
    <source>
        <dbReference type="Pfam" id="PF01545"/>
    </source>
</evidence>
<dbReference type="EMBL" id="AP021857">
    <property type="protein sequence ID" value="BBO20460.1"/>
    <property type="molecule type" value="Genomic_DNA"/>
</dbReference>
<evidence type="ECO:0000256" key="5">
    <source>
        <dbReference type="ARBA" id="ARBA00022906"/>
    </source>
</evidence>
<dbReference type="InterPro" id="IPR036837">
    <property type="entry name" value="Cation_efflux_CTD_sf"/>
</dbReference>
<accession>A0A809QYF9</accession>
<feature type="transmembrane region" description="Helical" evidence="9">
    <location>
        <begin position="118"/>
        <end position="139"/>
    </location>
</feature>
<feature type="transmembrane region" description="Helical" evidence="9">
    <location>
        <begin position="182"/>
        <end position="199"/>
    </location>
</feature>
<evidence type="ECO:0000256" key="1">
    <source>
        <dbReference type="ARBA" id="ARBA00004141"/>
    </source>
</evidence>
<dbReference type="GO" id="GO:0005886">
    <property type="term" value="C:plasma membrane"/>
    <property type="evidence" value="ECO:0007669"/>
    <property type="project" value="TreeGrafter"/>
</dbReference>
<dbReference type="PANTHER" id="PTHR11562">
    <property type="entry name" value="CATION EFFLUX PROTEIN/ ZINC TRANSPORTER"/>
    <property type="match status" value="1"/>
</dbReference>
<dbReference type="InterPro" id="IPR027470">
    <property type="entry name" value="Cation_efflux_CTD"/>
</dbReference>
<evidence type="ECO:0000313" key="12">
    <source>
        <dbReference type="EMBL" id="BBO20460.1"/>
    </source>
</evidence>
<comment type="similarity">
    <text evidence="2">Belongs to the cation diffusion facilitator (CDF) transporter (TC 2.A.4) family. SLC30A subfamily.</text>
</comment>
<keyword evidence="7" id="KW-0406">Ion transport</keyword>
<proteinExistence type="inferred from homology"/>
<evidence type="ECO:0000256" key="7">
    <source>
        <dbReference type="ARBA" id="ARBA00023065"/>
    </source>
</evidence>
<evidence type="ECO:0000256" key="3">
    <source>
        <dbReference type="ARBA" id="ARBA00022448"/>
    </source>
</evidence>
<dbReference type="SUPFAM" id="SSF160240">
    <property type="entry name" value="Cation efflux protein cytoplasmic domain-like"/>
    <property type="match status" value="1"/>
</dbReference>
<reference evidence="12" key="1">
    <citation type="journal article" name="DNA Res.">
        <title>The physiological potential of anammox bacteria as revealed by their core genome structure.</title>
        <authorList>
            <person name="Okubo T."/>
            <person name="Toyoda A."/>
            <person name="Fukuhara K."/>
            <person name="Uchiyama I."/>
            <person name="Harigaya Y."/>
            <person name="Kuroiwa M."/>
            <person name="Suzuki T."/>
            <person name="Murakami Y."/>
            <person name="Suwa Y."/>
            <person name="Takami H."/>
        </authorList>
    </citation>
    <scope>NUCLEOTIDE SEQUENCE</scope>
    <source>
        <strain evidence="12">317325-3</strain>
    </source>
</reference>
<comment type="subcellular location">
    <subcellularLocation>
        <location evidence="1">Membrane</location>
        <topology evidence="1">Multi-pass membrane protein</topology>
    </subcellularLocation>
</comment>
<feature type="transmembrane region" description="Helical" evidence="9">
    <location>
        <begin position="12"/>
        <end position="30"/>
    </location>
</feature>
<protein>
    <submittedName>
        <fullName evidence="12">Cation transporter</fullName>
    </submittedName>
</protein>